<accession>A0A8J2ZQ08</accession>
<dbReference type="AlphaFoldDB" id="A0A8J2ZQ08"/>
<organism evidence="4 5">
    <name type="scientific">Compostibacillus humi</name>
    <dbReference type="NCBI Taxonomy" id="1245525"/>
    <lineage>
        <taxon>Bacteria</taxon>
        <taxon>Bacillati</taxon>
        <taxon>Bacillota</taxon>
        <taxon>Bacilli</taxon>
        <taxon>Bacillales</taxon>
        <taxon>Bacillaceae</taxon>
        <taxon>Compostibacillus</taxon>
    </lineage>
</organism>
<dbReference type="Proteomes" id="UP000602050">
    <property type="component" value="Unassembled WGS sequence"/>
</dbReference>
<evidence type="ECO:0000256" key="2">
    <source>
        <dbReference type="ARBA" id="ARBA00022448"/>
    </source>
</evidence>
<dbReference type="InterPro" id="IPR004682">
    <property type="entry name" value="TRAP_DctP"/>
</dbReference>
<dbReference type="PANTHER" id="PTHR33376">
    <property type="match status" value="1"/>
</dbReference>
<evidence type="ECO:0000313" key="4">
    <source>
        <dbReference type="EMBL" id="GGH67841.1"/>
    </source>
</evidence>
<dbReference type="GO" id="GO:0030288">
    <property type="term" value="C:outer membrane-bounded periplasmic space"/>
    <property type="evidence" value="ECO:0007669"/>
    <property type="project" value="InterPro"/>
</dbReference>
<sequence length="335" mass="38911">MLVILISIVLLAACSARDYPVDHEQLSEEERIVIRFSHVVGEETPKGLASRRFAKLVEERTDGFVEVQVFPNSFLYKDGEELDALLAGEVEMIAPATSKITSLVPEWQVMDLPFAFRTMEEVKEYIDGPAGEVLKKKLREQGISPLAFWDNGFKQMTNNERPLRNPEDFRDLQFRIMESDVLKEQFQLLGAEAKVETFDQVFSVLERQTLNAQENTFSNIVNRKVHHVQDYITVSNHGYLGYVVLMNDQFWKKLPDEVQIVILDALEEVTEWQRSLAEEVNREKYDYLSACQCIDIHELSDAERKQWEEALLPLYESFSERYGAIYIDYLPKNKR</sequence>
<dbReference type="NCBIfam" id="NF037995">
    <property type="entry name" value="TRAP_S1"/>
    <property type="match status" value="1"/>
</dbReference>
<evidence type="ECO:0000256" key="3">
    <source>
        <dbReference type="ARBA" id="ARBA00022729"/>
    </source>
</evidence>
<dbReference type="InterPro" id="IPR038404">
    <property type="entry name" value="TRAP_DctP_sf"/>
</dbReference>
<dbReference type="PANTHER" id="PTHR33376:SF7">
    <property type="entry name" value="C4-DICARBOXYLATE-BINDING PROTEIN DCTB"/>
    <property type="match status" value="1"/>
</dbReference>
<dbReference type="PIRSF" id="PIRSF006470">
    <property type="entry name" value="DctB"/>
    <property type="match status" value="1"/>
</dbReference>
<gene>
    <name evidence="4" type="ORF">GCM10010978_00220</name>
</gene>
<name>A0A8J2ZQ08_9BACI</name>
<dbReference type="EMBL" id="BMEV01000001">
    <property type="protein sequence ID" value="GGH67841.1"/>
    <property type="molecule type" value="Genomic_DNA"/>
</dbReference>
<protein>
    <submittedName>
        <fullName evidence="4">C4-dicarboxylate ABC transporter</fullName>
    </submittedName>
</protein>
<comment type="caution">
    <text evidence="4">The sequence shown here is derived from an EMBL/GenBank/DDBJ whole genome shotgun (WGS) entry which is preliminary data.</text>
</comment>
<evidence type="ECO:0000256" key="1">
    <source>
        <dbReference type="ARBA" id="ARBA00009023"/>
    </source>
</evidence>
<reference evidence="4" key="2">
    <citation type="submission" date="2020-09" db="EMBL/GenBank/DDBJ databases">
        <authorList>
            <person name="Sun Q."/>
            <person name="Zhou Y."/>
        </authorList>
    </citation>
    <scope>NUCLEOTIDE SEQUENCE</scope>
    <source>
        <strain evidence="4">CGMCC 1.12360</strain>
    </source>
</reference>
<evidence type="ECO:0000313" key="5">
    <source>
        <dbReference type="Proteomes" id="UP000602050"/>
    </source>
</evidence>
<dbReference type="RefSeq" id="WP_229733493.1">
    <property type="nucleotide sequence ID" value="NZ_BMEV01000001.1"/>
</dbReference>
<proteinExistence type="inferred from homology"/>
<dbReference type="NCBIfam" id="TIGR00787">
    <property type="entry name" value="dctP"/>
    <property type="match status" value="1"/>
</dbReference>
<reference evidence="4" key="1">
    <citation type="journal article" date="2014" name="Int. J. Syst. Evol. Microbiol.">
        <title>Complete genome sequence of Corynebacterium casei LMG S-19264T (=DSM 44701T), isolated from a smear-ripened cheese.</title>
        <authorList>
            <consortium name="US DOE Joint Genome Institute (JGI-PGF)"/>
            <person name="Walter F."/>
            <person name="Albersmeier A."/>
            <person name="Kalinowski J."/>
            <person name="Ruckert C."/>
        </authorList>
    </citation>
    <scope>NUCLEOTIDE SEQUENCE</scope>
    <source>
        <strain evidence="4">CGMCC 1.12360</strain>
    </source>
</reference>
<keyword evidence="5" id="KW-1185">Reference proteome</keyword>
<keyword evidence="3" id="KW-0732">Signal</keyword>
<dbReference type="GO" id="GO:0055085">
    <property type="term" value="P:transmembrane transport"/>
    <property type="evidence" value="ECO:0007669"/>
    <property type="project" value="InterPro"/>
</dbReference>
<dbReference type="InterPro" id="IPR018389">
    <property type="entry name" value="DctP_fam"/>
</dbReference>
<dbReference type="Gene3D" id="3.40.190.170">
    <property type="entry name" value="Bacterial extracellular solute-binding protein, family 7"/>
    <property type="match status" value="1"/>
</dbReference>
<keyword evidence="2" id="KW-0813">Transport</keyword>
<comment type="similarity">
    <text evidence="1">Belongs to the bacterial solute-binding protein 7 family.</text>
</comment>
<dbReference type="Pfam" id="PF03480">
    <property type="entry name" value="DctP"/>
    <property type="match status" value="1"/>
</dbReference>